<dbReference type="AlphaFoldDB" id="A0A4P7C4Q9"/>
<protein>
    <submittedName>
        <fullName evidence="2">Pyridine nucleotide-disulfide oxidoreductase</fullName>
    </submittedName>
</protein>
<reference evidence="2 3" key="1">
    <citation type="submission" date="2019-03" db="EMBL/GenBank/DDBJ databases">
        <title>The genome sequence of Nitrosococcus wardiae strain D1FHST reveals the archetypal metabolic capacity of ammonia-oxidizing Gammaproteobacteria.</title>
        <authorList>
            <person name="Wang L."/>
            <person name="Lim C.K."/>
            <person name="Hanson T.E."/>
            <person name="Dang H."/>
            <person name="Klotz M.G."/>
        </authorList>
    </citation>
    <scope>NUCLEOTIDE SEQUENCE [LARGE SCALE GENOMIC DNA]</scope>
    <source>
        <strain evidence="2 3">D1FHS</strain>
    </source>
</reference>
<dbReference type="PROSITE" id="PS51384">
    <property type="entry name" value="FAD_FR"/>
    <property type="match status" value="1"/>
</dbReference>
<dbReference type="PANTHER" id="PTHR43513">
    <property type="entry name" value="DIHYDROOROTATE DEHYDROGENASE B (NAD(+)), ELECTRON TRANSFER SUBUNIT"/>
    <property type="match status" value="1"/>
</dbReference>
<dbReference type="KEGG" id="nwr:E3U44_16445"/>
<dbReference type="InterPro" id="IPR036188">
    <property type="entry name" value="FAD/NAD-bd_sf"/>
</dbReference>
<dbReference type="OrthoDB" id="9803192at2"/>
<accession>A0A4P7C4Q9</accession>
<dbReference type="Proteomes" id="UP000294325">
    <property type="component" value="Chromosome"/>
</dbReference>
<proteinExistence type="predicted"/>
<feature type="domain" description="FAD-binding FR-type" evidence="1">
    <location>
        <begin position="838"/>
        <end position="944"/>
    </location>
</feature>
<gene>
    <name evidence="2" type="ORF">E3U44_16445</name>
</gene>
<evidence type="ECO:0000313" key="3">
    <source>
        <dbReference type="Proteomes" id="UP000294325"/>
    </source>
</evidence>
<sequence length="1167" mass="129689">MTADDALTLEDIAFSELFQITGLEVLDKGFLDLLKCRDSELYRRAISYRQASEPLPPVAESELLLALAPHLEDFLAHFFGIEGELAAQGNATLSHDPVMAFKKEWVQRRGRRYRKPIGRSFYTLDRWLSERLQQAGLAEADREGAVARWAQGLQQAESVSGEAMEALTQWCALALTDPDGQRAVAGWTSFDLPRKVDHARLVPLEHLEGDMLHRLQANPATFRRRDGFKLTDSRMSARAVQGEVHYCIYCHDHNGDFCSKGFPEKKDQPELGFKADPLGVTLTGCPVEEKISEMHVLKREGRTIAALAVAMVDNPMVPATGHRICNDCMKSCIYQKQEPVNIPQIETRVLTDVLDLPWGVEIYDLLTRWNPLRQRQFLPQPYNGYKVLVSGMGPAGFTMAHHLTMEGCAVVGIDGLKMEPLPEALLKQPVREWSALKESLDERILLGFGGVAEYGITVRWDKNFLKLIYLSLLRRPLFQAFGGVRLGGTMTLEDAWKQGFDHVCIATGTGLPRVIPMGNSLARGMRQASDFLMALQLTGAGKESSLANLQVRLPAVVIGGGLTAIDTATEVQAYYIKQVEKMLTRYEKLVAVQGKEQVRAGLGEEDEEILEEFLAHGRLVRAERQRAAQAGEAPDFISLLRAWGGVTLAYRKGLNASPAYQRNHEEVLKAMEEGLYYAEGLEPLRAELDKYGHVKALVCRRMKQEEGRWLGTREEITLPARAVFIAAGAKPNTIYEHEHPGNIELEGDHFLPHVEHPDGLQPVQVAEDCKSSEFGPFTSYHREGHMVTFVGDTHPVFQGSVVKAIASSKRSYPQVMAALALRPPASREDYRAFREQMADLLTPRVSRVNRSNPGIVEMWVRAPLAARNFRPGQFFRLQSFESNSPEVEGTRLQIPLLTVSGTGVEDDQIRLMVLQWGAGPRLVGRLQPGDPLVLMGPTGAPTEIPEGETVLVVAGRWGAAAMLDLGPALRAAGNRVLYVAAFGSASELDRQDELEMAADQLIWSTAREPKITPRRPQDLSVVETDMVALLQRYGTGELVTDEGSRHLPLKSVDRFLVMGSTGLLGGFQRALKGGPLKDVFRPDLKAIGMVGSPMQCMLKGVCAQCLQWQIDPETGKRTRAVFSCAEQDQPLTWIDIDNLVARQLQNRLPDRLTSQWLDYVLSQTHPS</sequence>
<dbReference type="InterPro" id="IPR017938">
    <property type="entry name" value="Riboflavin_synthase-like_b-brl"/>
</dbReference>
<keyword evidence="3" id="KW-1185">Reference proteome</keyword>
<dbReference type="InterPro" id="IPR009051">
    <property type="entry name" value="Helical_ferredxn"/>
</dbReference>
<name>A0A4P7C4Q9_9GAMM</name>
<dbReference type="EMBL" id="CP038033">
    <property type="protein sequence ID" value="QBQ55926.1"/>
    <property type="molecule type" value="Genomic_DNA"/>
</dbReference>
<dbReference type="SUPFAM" id="SSF63380">
    <property type="entry name" value="Riboflavin synthase domain-like"/>
    <property type="match status" value="1"/>
</dbReference>
<organism evidence="2 3">
    <name type="scientific">Nitrosococcus wardiae</name>
    <dbReference type="NCBI Taxonomy" id="1814290"/>
    <lineage>
        <taxon>Bacteria</taxon>
        <taxon>Pseudomonadati</taxon>
        <taxon>Pseudomonadota</taxon>
        <taxon>Gammaproteobacteria</taxon>
        <taxon>Chromatiales</taxon>
        <taxon>Chromatiaceae</taxon>
        <taxon>Nitrosococcus</taxon>
    </lineage>
</organism>
<dbReference type="PANTHER" id="PTHR43513:SF3">
    <property type="entry name" value="DIHYDROOROTATE DEHYDROGENASE B (NAD(+)), ELECTRON TRANSFER SUBUNIT-RELATED"/>
    <property type="match status" value="1"/>
</dbReference>
<dbReference type="Gene3D" id="3.50.50.60">
    <property type="entry name" value="FAD/NAD(P)-binding domain"/>
    <property type="match status" value="3"/>
</dbReference>
<dbReference type="CDD" id="cd06192">
    <property type="entry name" value="DHOD_e_trans_like"/>
    <property type="match status" value="1"/>
</dbReference>
<dbReference type="RefSeq" id="WP_134359181.1">
    <property type="nucleotide sequence ID" value="NZ_CP038033.1"/>
</dbReference>
<dbReference type="GO" id="GO:0051536">
    <property type="term" value="F:iron-sulfur cluster binding"/>
    <property type="evidence" value="ECO:0007669"/>
    <property type="project" value="InterPro"/>
</dbReference>
<dbReference type="InterPro" id="IPR017927">
    <property type="entry name" value="FAD-bd_FR_type"/>
</dbReference>
<dbReference type="Gene3D" id="1.10.1060.10">
    <property type="entry name" value="Alpha-helical ferredoxin"/>
    <property type="match status" value="1"/>
</dbReference>
<evidence type="ECO:0000259" key="1">
    <source>
        <dbReference type="PROSITE" id="PS51384"/>
    </source>
</evidence>
<dbReference type="SUPFAM" id="SSF51971">
    <property type="entry name" value="Nucleotide-binding domain"/>
    <property type="match status" value="1"/>
</dbReference>
<evidence type="ECO:0000313" key="2">
    <source>
        <dbReference type="EMBL" id="QBQ55926.1"/>
    </source>
</evidence>
<dbReference type="InterPro" id="IPR050353">
    <property type="entry name" value="PyrK_electron_transfer"/>
</dbReference>
<dbReference type="GO" id="GO:0016491">
    <property type="term" value="F:oxidoreductase activity"/>
    <property type="evidence" value="ECO:0007669"/>
    <property type="project" value="InterPro"/>
</dbReference>
<dbReference type="Gene3D" id="2.40.30.10">
    <property type="entry name" value="Translation factors"/>
    <property type="match status" value="1"/>
</dbReference>